<feature type="compositionally biased region" description="Low complexity" evidence="1">
    <location>
        <begin position="67"/>
        <end position="77"/>
    </location>
</feature>
<feature type="compositionally biased region" description="Polar residues" evidence="1">
    <location>
        <begin position="233"/>
        <end position="243"/>
    </location>
</feature>
<feature type="region of interest" description="Disordered" evidence="1">
    <location>
        <begin position="315"/>
        <end position="349"/>
    </location>
</feature>
<organism evidence="2 3">
    <name type="scientific">Prorocentrum cordatum</name>
    <dbReference type="NCBI Taxonomy" id="2364126"/>
    <lineage>
        <taxon>Eukaryota</taxon>
        <taxon>Sar</taxon>
        <taxon>Alveolata</taxon>
        <taxon>Dinophyceae</taxon>
        <taxon>Prorocentrales</taxon>
        <taxon>Prorocentraceae</taxon>
        <taxon>Prorocentrum</taxon>
    </lineage>
</organism>
<accession>A0ABN9SRE3</accession>
<keyword evidence="3" id="KW-1185">Reference proteome</keyword>
<gene>
    <name evidence="2" type="ORF">PCOR1329_LOCUS31884</name>
</gene>
<evidence type="ECO:0000313" key="3">
    <source>
        <dbReference type="Proteomes" id="UP001189429"/>
    </source>
</evidence>
<evidence type="ECO:0000313" key="2">
    <source>
        <dbReference type="EMBL" id="CAK0834468.1"/>
    </source>
</evidence>
<feature type="region of interest" description="Disordered" evidence="1">
    <location>
        <begin position="221"/>
        <end position="298"/>
    </location>
</feature>
<comment type="caution">
    <text evidence="2">The sequence shown here is derived from an EMBL/GenBank/DDBJ whole genome shotgun (WGS) entry which is preliminary data.</text>
</comment>
<feature type="compositionally biased region" description="Basic and acidic residues" evidence="1">
    <location>
        <begin position="119"/>
        <end position="129"/>
    </location>
</feature>
<feature type="compositionally biased region" description="Low complexity" evidence="1">
    <location>
        <begin position="283"/>
        <end position="297"/>
    </location>
</feature>
<proteinExistence type="predicted"/>
<dbReference type="EMBL" id="CAUYUJ010012703">
    <property type="protein sequence ID" value="CAK0834468.1"/>
    <property type="molecule type" value="Genomic_DNA"/>
</dbReference>
<feature type="compositionally biased region" description="Basic and acidic residues" evidence="1">
    <location>
        <begin position="244"/>
        <end position="255"/>
    </location>
</feature>
<protein>
    <submittedName>
        <fullName evidence="2">Uncharacterized protein</fullName>
    </submittedName>
</protein>
<reference evidence="2" key="1">
    <citation type="submission" date="2023-10" db="EMBL/GenBank/DDBJ databases">
        <authorList>
            <person name="Chen Y."/>
            <person name="Shah S."/>
            <person name="Dougan E. K."/>
            <person name="Thang M."/>
            <person name="Chan C."/>
        </authorList>
    </citation>
    <scope>NUCLEOTIDE SEQUENCE [LARGE SCALE GENOMIC DNA]</scope>
</reference>
<dbReference type="Proteomes" id="UP001189429">
    <property type="component" value="Unassembled WGS sequence"/>
</dbReference>
<evidence type="ECO:0000256" key="1">
    <source>
        <dbReference type="SAM" id="MobiDB-lite"/>
    </source>
</evidence>
<feature type="region of interest" description="Disordered" evidence="1">
    <location>
        <begin position="67"/>
        <end position="208"/>
    </location>
</feature>
<name>A0ABN9SRE3_9DINO</name>
<sequence>MTTRSLWGSNALELAVLGQASEPAVRRQPPARVRGDADGWMLSAAMSGFDSMLKGAWDDEGDAQAAAAAGARPLAPGDARRAAVADGQSQDPARPGGPPRPSQRGEPGATPRAPGLPAHGDDCGEERRARCTHRASSSVPPKEKRAPPSLDTGQRTRALSQDARMAPKSALRSPRMAPNAKSETSRRSPTSVGDRRSPSGSTGKYLQGGLVDFKELVEAEPGPRVVQWKPHNSCFSSNGTKTYEQQKWEAEDARGKAARRGARRSGRDAGDRQLEEGDEKGESTTSEGTGTSFASSSGGTGLNFLMQMYAQVSGGDAPRVRAQNSGRAPFGAEHQGKDGSRTVKKKNSANAFNCQDDRVSGSSAVSGDESPLVTYSGLLDAGLVPEDDLTTHRPMR</sequence>
<feature type="compositionally biased region" description="Basic and acidic residues" evidence="1">
    <location>
        <begin position="265"/>
        <end position="275"/>
    </location>
</feature>